<accession>A0A4Y2ELF5</accession>
<protein>
    <submittedName>
        <fullName evidence="2">Uncharacterized protein</fullName>
    </submittedName>
</protein>
<evidence type="ECO:0000313" key="3">
    <source>
        <dbReference type="Proteomes" id="UP000499080"/>
    </source>
</evidence>
<proteinExistence type="predicted"/>
<keyword evidence="3" id="KW-1185">Reference proteome</keyword>
<evidence type="ECO:0000256" key="1">
    <source>
        <dbReference type="SAM" id="MobiDB-lite"/>
    </source>
</evidence>
<sequence length="39" mass="4350">ELLLLDPRQPAYPSGCKALTRKHKRAGAKPDSNEYPQSL</sequence>
<feature type="region of interest" description="Disordered" evidence="1">
    <location>
        <begin position="1"/>
        <end position="39"/>
    </location>
</feature>
<dbReference type="Proteomes" id="UP000499080">
    <property type="component" value="Unassembled WGS sequence"/>
</dbReference>
<organism evidence="2 3">
    <name type="scientific">Araneus ventricosus</name>
    <name type="common">Orbweaver spider</name>
    <name type="synonym">Epeira ventricosa</name>
    <dbReference type="NCBI Taxonomy" id="182803"/>
    <lineage>
        <taxon>Eukaryota</taxon>
        <taxon>Metazoa</taxon>
        <taxon>Ecdysozoa</taxon>
        <taxon>Arthropoda</taxon>
        <taxon>Chelicerata</taxon>
        <taxon>Arachnida</taxon>
        <taxon>Araneae</taxon>
        <taxon>Araneomorphae</taxon>
        <taxon>Entelegynae</taxon>
        <taxon>Araneoidea</taxon>
        <taxon>Araneidae</taxon>
        <taxon>Araneus</taxon>
    </lineage>
</organism>
<feature type="non-terminal residue" evidence="2">
    <location>
        <position position="1"/>
    </location>
</feature>
<comment type="caution">
    <text evidence="2">The sequence shown here is derived from an EMBL/GenBank/DDBJ whole genome shotgun (WGS) entry which is preliminary data.</text>
</comment>
<gene>
    <name evidence="2" type="ORF">AVEN_176007-2_1</name>
</gene>
<reference evidence="2 3" key="1">
    <citation type="journal article" date="2019" name="Sci. Rep.">
        <title>Orb-weaving spider Araneus ventricosus genome elucidates the spidroin gene catalogue.</title>
        <authorList>
            <person name="Kono N."/>
            <person name="Nakamura H."/>
            <person name="Ohtoshi R."/>
            <person name="Moran D.A.P."/>
            <person name="Shinohara A."/>
            <person name="Yoshida Y."/>
            <person name="Fujiwara M."/>
            <person name="Mori M."/>
            <person name="Tomita M."/>
            <person name="Arakawa K."/>
        </authorList>
    </citation>
    <scope>NUCLEOTIDE SEQUENCE [LARGE SCALE GENOMIC DNA]</scope>
</reference>
<evidence type="ECO:0000313" key="2">
    <source>
        <dbReference type="EMBL" id="GBM29377.1"/>
    </source>
</evidence>
<name>A0A4Y2ELF5_ARAVE</name>
<dbReference type="EMBL" id="BGPR01000634">
    <property type="protein sequence ID" value="GBM29377.1"/>
    <property type="molecule type" value="Genomic_DNA"/>
</dbReference>
<dbReference type="AlphaFoldDB" id="A0A4Y2ELF5"/>